<keyword evidence="1" id="KW-1133">Transmembrane helix</keyword>
<protein>
    <submittedName>
        <fullName evidence="2">BPSS1780 family membrane protein</fullName>
    </submittedName>
</protein>
<feature type="transmembrane region" description="Helical" evidence="1">
    <location>
        <begin position="197"/>
        <end position="218"/>
    </location>
</feature>
<dbReference type="RefSeq" id="WP_303492582.1">
    <property type="nucleotide sequence ID" value="NZ_JAUOPB010000006.1"/>
</dbReference>
<evidence type="ECO:0000313" key="2">
    <source>
        <dbReference type="EMBL" id="MDO6422644.1"/>
    </source>
</evidence>
<dbReference type="AlphaFoldDB" id="A0AAW7X8D2"/>
<dbReference type="NCBIfam" id="NF041043">
    <property type="entry name" value="BPSS1780_fam"/>
    <property type="match status" value="1"/>
</dbReference>
<feature type="transmembrane region" description="Helical" evidence="1">
    <location>
        <begin position="52"/>
        <end position="69"/>
    </location>
</feature>
<evidence type="ECO:0000313" key="3">
    <source>
        <dbReference type="Proteomes" id="UP001169760"/>
    </source>
</evidence>
<sequence>MSEELNPYSAPEAEVVDAATLGDFVAHEPRMVPVGSAFNWVGAAFEYFGRSAGGWVLFMLVGGILYIVLNAVPFVNYINMLFSYVWVGGIWVALKKTHDGEQVEVSDLFEGFKRNFGSLVLLSVIAFALTIVVFTPFIYFAMAGMGSFESFDPSAVKFGPSLAFMVIGFIVISMTVFFAPALIILNNINVISAMRMSFLGCLKNILPLIIYGIMASIFFAVGGILLFVGLLVAIPVISCMTLAAYKQIFID</sequence>
<evidence type="ECO:0000256" key="1">
    <source>
        <dbReference type="SAM" id="Phobius"/>
    </source>
</evidence>
<organism evidence="2 3">
    <name type="scientific">Saccharophagus degradans</name>
    <dbReference type="NCBI Taxonomy" id="86304"/>
    <lineage>
        <taxon>Bacteria</taxon>
        <taxon>Pseudomonadati</taxon>
        <taxon>Pseudomonadota</taxon>
        <taxon>Gammaproteobacteria</taxon>
        <taxon>Cellvibrionales</taxon>
        <taxon>Cellvibrionaceae</taxon>
        <taxon>Saccharophagus</taxon>
    </lineage>
</organism>
<accession>A0AAW7X8D2</accession>
<feature type="transmembrane region" description="Helical" evidence="1">
    <location>
        <begin position="224"/>
        <end position="245"/>
    </location>
</feature>
<dbReference type="Proteomes" id="UP001169760">
    <property type="component" value="Unassembled WGS sequence"/>
</dbReference>
<dbReference type="EMBL" id="JAUOPB010000006">
    <property type="protein sequence ID" value="MDO6422644.1"/>
    <property type="molecule type" value="Genomic_DNA"/>
</dbReference>
<proteinExistence type="predicted"/>
<keyword evidence="1" id="KW-0472">Membrane</keyword>
<keyword evidence="1" id="KW-0812">Transmembrane</keyword>
<feature type="transmembrane region" description="Helical" evidence="1">
    <location>
        <begin position="115"/>
        <end position="142"/>
    </location>
</feature>
<gene>
    <name evidence="2" type="ORF">Q4521_09175</name>
</gene>
<reference evidence="2" key="1">
    <citation type="submission" date="2023-07" db="EMBL/GenBank/DDBJ databases">
        <title>Genome content predicts the carbon catabolic preferences of heterotrophic bacteria.</title>
        <authorList>
            <person name="Gralka M."/>
        </authorList>
    </citation>
    <scope>NUCLEOTIDE SEQUENCE</scope>
    <source>
        <strain evidence="2">I3M17_2</strain>
    </source>
</reference>
<name>A0AAW7X8D2_9GAMM</name>
<feature type="transmembrane region" description="Helical" evidence="1">
    <location>
        <begin position="162"/>
        <end position="185"/>
    </location>
</feature>
<comment type="caution">
    <text evidence="2">The sequence shown here is derived from an EMBL/GenBank/DDBJ whole genome shotgun (WGS) entry which is preliminary data.</text>
</comment>
<dbReference type="InterPro" id="IPR047798">
    <property type="entry name" value="BPSS1780-like"/>
</dbReference>